<organism evidence="1 2">
    <name type="scientific">Paenibacillus thalictri</name>
    <dbReference type="NCBI Taxonomy" id="2527873"/>
    <lineage>
        <taxon>Bacteria</taxon>
        <taxon>Bacillati</taxon>
        <taxon>Bacillota</taxon>
        <taxon>Bacilli</taxon>
        <taxon>Bacillales</taxon>
        <taxon>Paenibacillaceae</taxon>
        <taxon>Paenibacillus</taxon>
    </lineage>
</organism>
<proteinExistence type="predicted"/>
<evidence type="ECO:0000313" key="2">
    <source>
        <dbReference type="Proteomes" id="UP000293142"/>
    </source>
</evidence>
<dbReference type="OrthoDB" id="9795222at2"/>
<dbReference type="InterPro" id="IPR011050">
    <property type="entry name" value="Pectin_lyase_fold/virulence"/>
</dbReference>
<dbReference type="InterPro" id="IPR051801">
    <property type="entry name" value="GH28_Enzymes"/>
</dbReference>
<reference evidence="1 2" key="1">
    <citation type="submission" date="2019-02" db="EMBL/GenBank/DDBJ databases">
        <title>Paenibacillus sp. nov., isolated from surface-sterilized tissue of Thalictrum simplex L.</title>
        <authorList>
            <person name="Tuo L."/>
        </authorList>
    </citation>
    <scope>NUCLEOTIDE SEQUENCE [LARGE SCALE GENOMIC DNA]</scope>
    <source>
        <strain evidence="1 2">N2SHLJ1</strain>
    </source>
</reference>
<dbReference type="RefSeq" id="WP_131017995.1">
    <property type="nucleotide sequence ID" value="NZ_SIRE01000033.1"/>
</dbReference>
<dbReference type="PANTHER" id="PTHR31339:SF9">
    <property type="entry name" value="PLASMIN AND FIBRONECTIN-BINDING PROTEIN A"/>
    <property type="match status" value="1"/>
</dbReference>
<accession>A0A4Q9DIQ1</accession>
<dbReference type="PANTHER" id="PTHR31339">
    <property type="entry name" value="PECTIN LYASE-RELATED"/>
    <property type="match status" value="1"/>
</dbReference>
<name>A0A4Q9DIQ1_9BACL</name>
<dbReference type="AlphaFoldDB" id="A0A4Q9DIQ1"/>
<protein>
    <submittedName>
        <fullName evidence="1">Uncharacterized protein</fullName>
    </submittedName>
</protein>
<gene>
    <name evidence="1" type="ORF">EYB31_33700</name>
</gene>
<comment type="caution">
    <text evidence="1">The sequence shown here is derived from an EMBL/GenBank/DDBJ whole genome shotgun (WGS) entry which is preliminary data.</text>
</comment>
<dbReference type="InterPro" id="IPR012334">
    <property type="entry name" value="Pectin_lyas_fold"/>
</dbReference>
<dbReference type="Proteomes" id="UP000293142">
    <property type="component" value="Unassembled WGS sequence"/>
</dbReference>
<dbReference type="Gene3D" id="2.160.20.10">
    <property type="entry name" value="Single-stranded right-handed beta-helix, Pectin lyase-like"/>
    <property type="match status" value="1"/>
</dbReference>
<dbReference type="EMBL" id="SIRE01000033">
    <property type="protein sequence ID" value="TBL70274.1"/>
    <property type="molecule type" value="Genomic_DNA"/>
</dbReference>
<sequence length="513" mass="55724">MNLCGIVNLHLERRCVAIVITYTKPAYTTTSLVFNLHADDTNVFVEHFLDYHYAHFSYSGTSVLTVTASQPITSFDISPHSMEITGTVNGNELTFSIDNNAEKPAYLVIQINSLEKLVVLADPLESNAPRSSGAGIYNITSDPYYADNTWTSDVTSIIQQAIDDASAAGGGTVYVPEGVYKVKDILYIKSNVTLYLQGGAVIKSNPDRTLYEHTTSSEGKIFIEPMIRIDHAPNSNILGRGVLDASGIAIMDTDRASATYLGYRRNVIVGNFSNQVTIEGIIIKDSTTWTINGIQGGDGFTVRHVKIINHKNADQYKIMNDGIDLCGTRNAVAEKNFVMTVDDALCAKSTINDFAMYNVRFKNNIVFSSCAGLKAGLQSWSPMYDVWFENNDVVQARRGIVVEATAGTQLMSDIHFVNTRVEGYVFTSMGKSIPVEIEAKTAPITNVYIDGALFEKAAVHPITISGSSSTNTVTNVALAELSICGDAITNVPDKRIIEGSHAAGFSVSARNKA</sequence>
<dbReference type="SUPFAM" id="SSF51126">
    <property type="entry name" value="Pectin lyase-like"/>
    <property type="match status" value="1"/>
</dbReference>
<keyword evidence="2" id="KW-1185">Reference proteome</keyword>
<evidence type="ECO:0000313" key="1">
    <source>
        <dbReference type="EMBL" id="TBL70274.1"/>
    </source>
</evidence>